<dbReference type="Gene3D" id="3.10.20.70">
    <property type="entry name" value="Glutamine synthetase, N-terminal domain"/>
    <property type="match status" value="1"/>
</dbReference>
<dbReference type="InterPro" id="IPR036651">
    <property type="entry name" value="Gln_synt_N_sf"/>
</dbReference>
<name>A0A2N3N5S4_9PEZI</name>
<dbReference type="Gene3D" id="3.20.20.140">
    <property type="entry name" value="Metal-dependent hydrolases"/>
    <property type="match status" value="1"/>
</dbReference>
<dbReference type="PANTHER" id="PTHR43383">
    <property type="entry name" value="NODULIN 6"/>
    <property type="match status" value="1"/>
</dbReference>
<comment type="similarity">
    <text evidence="2 3">Belongs to the glutamine synthetase family.</text>
</comment>
<dbReference type="InterPro" id="IPR027303">
    <property type="entry name" value="Gln_synth_gly_rich_site"/>
</dbReference>
<dbReference type="InterPro" id="IPR032466">
    <property type="entry name" value="Metal_Hydrolase"/>
</dbReference>
<dbReference type="AlphaFoldDB" id="A0A2N3N5S4"/>
<dbReference type="SUPFAM" id="SSF51556">
    <property type="entry name" value="Metallo-dependent hydrolases"/>
    <property type="match status" value="1"/>
</dbReference>
<dbReference type="PANTHER" id="PTHR43383:SF2">
    <property type="entry name" value="AMIDOHYDROLASE 2 FAMILY PROTEIN"/>
    <property type="match status" value="1"/>
</dbReference>
<dbReference type="EMBL" id="NLAX01000701">
    <property type="protein sequence ID" value="PKS07790.1"/>
    <property type="molecule type" value="Genomic_DNA"/>
</dbReference>
<dbReference type="GO" id="GO:0016787">
    <property type="term" value="F:hydrolase activity"/>
    <property type="evidence" value="ECO:0007669"/>
    <property type="project" value="InterPro"/>
</dbReference>
<dbReference type="Proteomes" id="UP000233524">
    <property type="component" value="Unassembled WGS sequence"/>
</dbReference>
<evidence type="ECO:0000313" key="5">
    <source>
        <dbReference type="EMBL" id="PKS07790.1"/>
    </source>
</evidence>
<dbReference type="PROSITE" id="PS00181">
    <property type="entry name" value="GLNA_ATP"/>
    <property type="match status" value="1"/>
</dbReference>
<dbReference type="GO" id="GO:0004356">
    <property type="term" value="F:glutamine synthetase activity"/>
    <property type="evidence" value="ECO:0007669"/>
    <property type="project" value="InterPro"/>
</dbReference>
<comment type="caution">
    <text evidence="5">The sequence shown here is derived from an EMBL/GenBank/DDBJ whole genome shotgun (WGS) entry which is preliminary data.</text>
</comment>
<accession>A0A2N3N5S4</accession>
<evidence type="ECO:0000259" key="4">
    <source>
        <dbReference type="PROSITE" id="PS51987"/>
    </source>
</evidence>
<dbReference type="SMART" id="SM01230">
    <property type="entry name" value="Gln-synt_C"/>
    <property type="match status" value="1"/>
</dbReference>
<dbReference type="Pfam" id="PF00120">
    <property type="entry name" value="Gln-synt_C"/>
    <property type="match status" value="1"/>
</dbReference>
<proteinExistence type="inferred from homology"/>
<feature type="domain" description="GS catalytic" evidence="4">
    <location>
        <begin position="550"/>
        <end position="877"/>
    </location>
</feature>
<dbReference type="Pfam" id="PF04909">
    <property type="entry name" value="Amidohydro_2"/>
    <property type="match status" value="1"/>
</dbReference>
<dbReference type="GO" id="GO:0006542">
    <property type="term" value="P:glutamine biosynthetic process"/>
    <property type="evidence" value="ECO:0007669"/>
    <property type="project" value="InterPro"/>
</dbReference>
<dbReference type="InterPro" id="IPR006680">
    <property type="entry name" value="Amidohydro-rel"/>
</dbReference>
<dbReference type="SUPFAM" id="SSF55931">
    <property type="entry name" value="Glutamine synthetase/guanido kinase"/>
    <property type="match status" value="1"/>
</dbReference>
<protein>
    <recommendedName>
        <fullName evidence="1">Glutamine synthetase</fullName>
    </recommendedName>
</protein>
<keyword evidence="6" id="KW-1185">Reference proteome</keyword>
<dbReference type="InParanoid" id="A0A2N3N5S4"/>
<dbReference type="VEuPathDB" id="FungiDB:jhhlp_006398"/>
<dbReference type="PROSITE" id="PS51987">
    <property type="entry name" value="GS_CATALYTIC"/>
    <property type="match status" value="1"/>
</dbReference>
<sequence>MTETTGDNDQVGRTRLSYVIKTIPVIDNHAHPLLLPSALTSYPFHGIVSEANGEALSFTKSSLAHVRAIKQLASLHSCTPTWEAIVKATEKKRDPESYEAWIDRCLAGTETILIDDGIGKPSELYPYASLSAHTRSPCWRIVRIERVAEDIVDGLLEPKNGALLEGEISFSQVMARFDEEISAALKDPRVAGFKSAICYRTGLDVPTAVDEASAQAAFKAELVRRQKTRDTSAFRLDQPFLTDYFLLRAASLIEGWPSKSRKVLQIHTGFGDNDLDLAKASPSHLQGFIRAYPSLQIVLLHTGYPFTREAGYLANTYANVWVDVGEVFPCLSRAGQEAILHQLFELTPWSKLLFSTDGNMFPEVYYLGQLQFRQALETVLSEYVTKGDLTWKEAENAVVGIMYQNSNHLYELNLPKPRLEPSQFDLVSSHIRPSTLEQHPLQIIEGLLKEDPEISYLRLYWNDLTATPRVRALNIDYALTRLREGSLSIGITTASLGLMQNDTLAPGATPTGEFRFRPDWSWIKRGPRPGHVSVYGEFWDDTGTPSSLCPRSALKKIVELASSRGYEFLLGFELELVLMQKEETGDIERHPQSDGHCWSSSRMIDRPIFSDVIEKAISYLQSVDVHFEQVHAESAPGQFEVVLPAALPLQAIDNLLFVREVIASSAAASGYRMTLHPKPFAMSAGNAAHVHMSISTPGGDNPAVYESFYAGVLRHLRGICAFTYSNPVSYERVVDGCWAGGRWVAWGTQNRETPLRKIKNSHWELKCMDGMANPYLALAAVLNAGVRGILREEKLALKDCPLDPATLSPSQKAHFGISEMLPGNLTEALDALQEDEELTAMMGLDLVERYVSVKGVEIKNSESMYVEQRRQWVLSQY</sequence>
<dbReference type="Gene3D" id="3.30.590.10">
    <property type="entry name" value="Glutamine synthetase/guanido kinase, catalytic domain"/>
    <property type="match status" value="1"/>
</dbReference>
<dbReference type="OrthoDB" id="3364440at2759"/>
<evidence type="ECO:0000256" key="3">
    <source>
        <dbReference type="RuleBase" id="RU000384"/>
    </source>
</evidence>
<evidence type="ECO:0000256" key="2">
    <source>
        <dbReference type="PROSITE-ProRule" id="PRU01331"/>
    </source>
</evidence>
<reference evidence="5 6" key="1">
    <citation type="journal article" date="2017" name="G3 (Bethesda)">
        <title>First Draft Genome Sequence of the Pathogenic Fungus Lomentospora prolificans (Formerly Scedosporium prolificans).</title>
        <authorList>
            <person name="Luo R."/>
            <person name="Zimin A."/>
            <person name="Workman R."/>
            <person name="Fan Y."/>
            <person name="Pertea G."/>
            <person name="Grossman N."/>
            <person name="Wear M.P."/>
            <person name="Jia B."/>
            <person name="Miller H."/>
            <person name="Casadevall A."/>
            <person name="Timp W."/>
            <person name="Zhang S.X."/>
            <person name="Salzberg S.L."/>
        </authorList>
    </citation>
    <scope>NUCLEOTIDE SEQUENCE [LARGE SCALE GENOMIC DNA]</scope>
    <source>
        <strain evidence="5 6">JHH-5317</strain>
    </source>
</reference>
<dbReference type="InterPro" id="IPR014746">
    <property type="entry name" value="Gln_synth/guanido_kin_cat_dom"/>
</dbReference>
<gene>
    <name evidence="5" type="ORF">jhhlp_006398</name>
</gene>
<organism evidence="5 6">
    <name type="scientific">Lomentospora prolificans</name>
    <dbReference type="NCBI Taxonomy" id="41688"/>
    <lineage>
        <taxon>Eukaryota</taxon>
        <taxon>Fungi</taxon>
        <taxon>Dikarya</taxon>
        <taxon>Ascomycota</taxon>
        <taxon>Pezizomycotina</taxon>
        <taxon>Sordariomycetes</taxon>
        <taxon>Hypocreomycetidae</taxon>
        <taxon>Microascales</taxon>
        <taxon>Microascaceae</taxon>
        <taxon>Lomentospora</taxon>
    </lineage>
</organism>
<evidence type="ECO:0000256" key="1">
    <source>
        <dbReference type="ARBA" id="ARBA00021364"/>
    </source>
</evidence>
<dbReference type="STRING" id="41688.A0A2N3N5S4"/>
<evidence type="ECO:0000313" key="6">
    <source>
        <dbReference type="Proteomes" id="UP000233524"/>
    </source>
</evidence>
<dbReference type="InterPro" id="IPR008146">
    <property type="entry name" value="Gln_synth_cat_dom"/>
</dbReference>